<keyword evidence="1" id="KW-0812">Transmembrane</keyword>
<reference evidence="3 4" key="1">
    <citation type="submission" date="2023-06" db="EMBL/GenBank/DDBJ databases">
        <title>Cellulomonas sp. MW4 Whole genome sequence.</title>
        <authorList>
            <person name="Park S."/>
        </authorList>
    </citation>
    <scope>NUCLEOTIDE SEQUENCE [LARGE SCALE GENOMIC DNA]</scope>
    <source>
        <strain evidence="3 4">MW4</strain>
    </source>
</reference>
<keyword evidence="1" id="KW-0472">Membrane</keyword>
<proteinExistence type="predicted"/>
<dbReference type="EC" id="3.-.-.-" evidence="3"/>
<evidence type="ECO:0000256" key="1">
    <source>
        <dbReference type="SAM" id="Phobius"/>
    </source>
</evidence>
<keyword evidence="4" id="KW-1185">Reference proteome</keyword>
<evidence type="ECO:0000259" key="2">
    <source>
        <dbReference type="PROSITE" id="PS51677"/>
    </source>
</evidence>
<feature type="domain" description="NodB homology" evidence="2">
    <location>
        <begin position="73"/>
        <end position="263"/>
    </location>
</feature>
<dbReference type="CDD" id="cd10917">
    <property type="entry name" value="CE4_NodB_like_6s_7s"/>
    <property type="match status" value="1"/>
</dbReference>
<dbReference type="GO" id="GO:0016787">
    <property type="term" value="F:hydrolase activity"/>
    <property type="evidence" value="ECO:0007669"/>
    <property type="project" value="UniProtKB-KW"/>
</dbReference>
<protein>
    <submittedName>
        <fullName evidence="3">Polysaccharide deacetylase family protein</fullName>
        <ecNumber evidence="3">3.-.-.-</ecNumber>
    </submittedName>
</protein>
<organism evidence="3 4">
    <name type="scientific">Cellulomonas alba</name>
    <dbReference type="NCBI Taxonomy" id="3053467"/>
    <lineage>
        <taxon>Bacteria</taxon>
        <taxon>Bacillati</taxon>
        <taxon>Actinomycetota</taxon>
        <taxon>Actinomycetes</taxon>
        <taxon>Micrococcales</taxon>
        <taxon>Cellulomonadaceae</taxon>
        <taxon>Cellulomonas</taxon>
    </lineage>
</organism>
<name>A0ABT7SIM0_9CELL</name>
<accession>A0ABT7SIM0</accession>
<keyword evidence="1" id="KW-1133">Transmembrane helix</keyword>
<dbReference type="EMBL" id="JAUCGQ010000002">
    <property type="protein sequence ID" value="MDM7856020.1"/>
    <property type="molecule type" value="Genomic_DNA"/>
</dbReference>
<dbReference type="InterPro" id="IPR050248">
    <property type="entry name" value="Polysacc_deacetylase_ArnD"/>
</dbReference>
<keyword evidence="3" id="KW-0378">Hydrolase</keyword>
<feature type="transmembrane region" description="Helical" evidence="1">
    <location>
        <begin position="20"/>
        <end position="38"/>
    </location>
</feature>
<evidence type="ECO:0000313" key="3">
    <source>
        <dbReference type="EMBL" id="MDM7856020.1"/>
    </source>
</evidence>
<dbReference type="PROSITE" id="PS51677">
    <property type="entry name" value="NODB"/>
    <property type="match status" value="1"/>
</dbReference>
<dbReference type="PANTHER" id="PTHR10587:SF137">
    <property type="entry name" value="4-DEOXY-4-FORMAMIDO-L-ARABINOSE-PHOSPHOUNDECAPRENOL DEFORMYLASE ARND-RELATED"/>
    <property type="match status" value="1"/>
</dbReference>
<dbReference type="PANTHER" id="PTHR10587">
    <property type="entry name" value="GLYCOSYL TRANSFERASE-RELATED"/>
    <property type="match status" value="1"/>
</dbReference>
<dbReference type="InterPro" id="IPR011330">
    <property type="entry name" value="Glyco_hydro/deAcase_b/a-brl"/>
</dbReference>
<sequence>MTPAEPSTGASSRGLTRRSLVLAALAGGAGVVGGYALAGRRAGAAAGAGPTVTTAERHAAQPEALFRIPTTEPIVALTFDDGPDPLYTPAVLDLLADRGMSATFFLVGANAAAEPELVRRILDGGHGIGNHTQDHRSLDTLTAQQVRVEIQQAHDALIAAGCPEPDLFRPPRGRTNAIVGTLADSYAYRTVFWDACVEHFVNHQPVAAGVEQMVSTIRPGSIILAHDGGRIVGSESAPLSRARTIEALPDLLDRLTERGLRVVDVATLLQATGTPALAV</sequence>
<evidence type="ECO:0000313" key="4">
    <source>
        <dbReference type="Proteomes" id="UP001529338"/>
    </source>
</evidence>
<dbReference type="InterPro" id="IPR002509">
    <property type="entry name" value="NODB_dom"/>
</dbReference>
<dbReference type="PROSITE" id="PS51318">
    <property type="entry name" value="TAT"/>
    <property type="match status" value="1"/>
</dbReference>
<dbReference type="Proteomes" id="UP001529338">
    <property type="component" value="Unassembled WGS sequence"/>
</dbReference>
<gene>
    <name evidence="3" type="ORF">QRT04_13870</name>
</gene>
<dbReference type="RefSeq" id="WP_289456094.1">
    <property type="nucleotide sequence ID" value="NZ_JAUCGQ010000002.1"/>
</dbReference>
<comment type="caution">
    <text evidence="3">The sequence shown here is derived from an EMBL/GenBank/DDBJ whole genome shotgun (WGS) entry which is preliminary data.</text>
</comment>
<dbReference type="Gene3D" id="3.20.20.370">
    <property type="entry name" value="Glycoside hydrolase/deacetylase"/>
    <property type="match status" value="1"/>
</dbReference>
<dbReference type="InterPro" id="IPR006311">
    <property type="entry name" value="TAT_signal"/>
</dbReference>
<dbReference type="SUPFAM" id="SSF88713">
    <property type="entry name" value="Glycoside hydrolase/deacetylase"/>
    <property type="match status" value="1"/>
</dbReference>
<dbReference type="Pfam" id="PF01522">
    <property type="entry name" value="Polysacc_deac_1"/>
    <property type="match status" value="1"/>
</dbReference>